<proteinExistence type="inferred from homology"/>
<feature type="region of interest" description="Disordered" evidence="2">
    <location>
        <begin position="1"/>
        <end position="70"/>
    </location>
</feature>
<dbReference type="PANTHER" id="PTHR13015">
    <property type="entry name" value="PROTEIN AD-016-RELATED"/>
    <property type="match status" value="1"/>
</dbReference>
<dbReference type="PANTHER" id="PTHR13015:SF0">
    <property type="entry name" value="WASH COMPLEX SUBUNIT 3"/>
    <property type="match status" value="1"/>
</dbReference>
<dbReference type="EMBL" id="CAKOGP040000280">
    <property type="protein sequence ID" value="CAJ1933531.1"/>
    <property type="molecule type" value="Genomic_DNA"/>
</dbReference>
<feature type="compositionally biased region" description="Basic and acidic residues" evidence="2">
    <location>
        <begin position="379"/>
        <end position="389"/>
    </location>
</feature>
<name>A0AAD2CI47_9STRA</name>
<evidence type="ECO:0000313" key="3">
    <source>
        <dbReference type="EMBL" id="CAJ1933531.1"/>
    </source>
</evidence>
<keyword evidence="4" id="KW-1185">Reference proteome</keyword>
<feature type="compositionally biased region" description="Basic residues" evidence="2">
    <location>
        <begin position="532"/>
        <end position="561"/>
    </location>
</feature>
<feature type="compositionally biased region" description="Basic and acidic residues" evidence="2">
    <location>
        <begin position="14"/>
        <end position="23"/>
    </location>
</feature>
<gene>
    <name evidence="3" type="ORF">CYCCA115_LOCUS3347</name>
</gene>
<reference evidence="3" key="1">
    <citation type="submission" date="2023-08" db="EMBL/GenBank/DDBJ databases">
        <authorList>
            <person name="Audoor S."/>
            <person name="Bilcke G."/>
        </authorList>
    </citation>
    <scope>NUCLEOTIDE SEQUENCE</scope>
</reference>
<evidence type="ECO:0000313" key="4">
    <source>
        <dbReference type="Proteomes" id="UP001295423"/>
    </source>
</evidence>
<comment type="similarity">
    <text evidence="1">Belongs to the CCDC53 family.</text>
</comment>
<sequence length="645" mass="74146">MKVKSKLKKSKKKEAKDNEKAPTDDDGDVVLERRRTSTFQSLREKVGGNKRKKPKKSKKKVQPLTEILDDSKRESDNNILRQYLGVDNYGMCLSHPGEPVIRKTESGEEISTCQCCASYDDGYRRVVQQRILQRRNWDITSLPLNRCPFFSKYFAMMDLNVPMEDVQNSCFIDRHHPLVLELDPEECIARQGVPTLQATVEQANEYFMYTPLIENEQQVGSIMKRREISESVTKAIDKSMMQFRAKQRSTFRKGVTKMIRVNRFLGAAKREDDLIFDDSTIEGQYNNSLRMNLGMDNFGMCLRHPNIQICSKRCTKKLAPVQICRICKSERLAGGKYAQPKEVGAIVNQIQKLQRDKKAWHQRTNVLYYGKDYDAIHPSTRDESSERKPIAPKKRKMTSEEWEQGIRQRVKQVQAWDSSNSLRNNPVYAKYFRLLEIGVPFEAVQQTAILDGLNADVLELDPDDCLENQKEKLSADVLEEVRALIPDDTTLEDLENTVEAVDEAFDKRLLTTKVAKAKDKSKKSAVKVEKKEKKKVAKKEKKEKKKAAKKEKKEIKKRRKTMSKEAIEDANSLDQTRVKNLALPVLSEDQAVGKTAKQTEDQHQAIARLQAELAEKDAIIEALRRKEQEASITKSYDSNDEEIEC</sequence>
<evidence type="ECO:0000256" key="1">
    <source>
        <dbReference type="ARBA" id="ARBA00006290"/>
    </source>
</evidence>
<organism evidence="3 4">
    <name type="scientific">Cylindrotheca closterium</name>
    <dbReference type="NCBI Taxonomy" id="2856"/>
    <lineage>
        <taxon>Eukaryota</taxon>
        <taxon>Sar</taxon>
        <taxon>Stramenopiles</taxon>
        <taxon>Ochrophyta</taxon>
        <taxon>Bacillariophyta</taxon>
        <taxon>Bacillariophyceae</taxon>
        <taxon>Bacillariophycidae</taxon>
        <taxon>Bacillariales</taxon>
        <taxon>Bacillariaceae</taxon>
        <taxon>Cylindrotheca</taxon>
    </lineage>
</organism>
<comment type="caution">
    <text evidence="3">The sequence shown here is derived from an EMBL/GenBank/DDBJ whole genome shotgun (WGS) entry which is preliminary data.</text>
</comment>
<dbReference type="Proteomes" id="UP001295423">
    <property type="component" value="Unassembled WGS sequence"/>
</dbReference>
<dbReference type="GO" id="GO:0071203">
    <property type="term" value="C:WASH complex"/>
    <property type="evidence" value="ECO:0007669"/>
    <property type="project" value="InterPro"/>
</dbReference>
<protein>
    <submittedName>
        <fullName evidence="3">Uncharacterized protein</fullName>
    </submittedName>
</protein>
<dbReference type="Pfam" id="PF10152">
    <property type="entry name" value="CCDC53"/>
    <property type="match status" value="1"/>
</dbReference>
<feature type="region of interest" description="Disordered" evidence="2">
    <location>
        <begin position="521"/>
        <end position="565"/>
    </location>
</feature>
<dbReference type="InterPro" id="IPR019309">
    <property type="entry name" value="WASHC3"/>
</dbReference>
<accession>A0AAD2CI47</accession>
<dbReference type="GO" id="GO:0030041">
    <property type="term" value="P:actin filament polymerization"/>
    <property type="evidence" value="ECO:0007669"/>
    <property type="project" value="TreeGrafter"/>
</dbReference>
<evidence type="ECO:0000256" key="2">
    <source>
        <dbReference type="SAM" id="MobiDB-lite"/>
    </source>
</evidence>
<feature type="compositionally biased region" description="Basic residues" evidence="2">
    <location>
        <begin position="48"/>
        <end position="61"/>
    </location>
</feature>
<feature type="region of interest" description="Disordered" evidence="2">
    <location>
        <begin position="379"/>
        <end position="403"/>
    </location>
</feature>
<dbReference type="AlphaFoldDB" id="A0AAD2CI47"/>
<feature type="compositionally biased region" description="Basic residues" evidence="2">
    <location>
        <begin position="1"/>
        <end position="13"/>
    </location>
</feature>
<dbReference type="GO" id="GO:0006887">
    <property type="term" value="P:exocytosis"/>
    <property type="evidence" value="ECO:0007669"/>
    <property type="project" value="TreeGrafter"/>
</dbReference>